<comment type="caution">
    <text evidence="2">The sequence shown here is derived from an EMBL/GenBank/DDBJ whole genome shotgun (WGS) entry which is preliminary data.</text>
</comment>
<evidence type="ECO:0000313" key="3">
    <source>
        <dbReference type="Proteomes" id="UP001281614"/>
    </source>
</evidence>
<gene>
    <name evidence="2" type="ORF">CKAH01_08573</name>
</gene>
<proteinExistence type="predicted"/>
<accession>A0AAD9Y0Y5</accession>
<evidence type="ECO:0000256" key="1">
    <source>
        <dbReference type="SAM" id="MobiDB-lite"/>
    </source>
</evidence>
<evidence type="ECO:0000313" key="2">
    <source>
        <dbReference type="EMBL" id="KAK2732752.1"/>
    </source>
</evidence>
<feature type="region of interest" description="Disordered" evidence="1">
    <location>
        <begin position="128"/>
        <end position="157"/>
    </location>
</feature>
<name>A0AAD9Y0Y5_COLKA</name>
<keyword evidence="3" id="KW-1185">Reference proteome</keyword>
<reference evidence="2" key="1">
    <citation type="submission" date="2023-02" db="EMBL/GenBank/DDBJ databases">
        <title>Colletotrichum kahawae CIFC_Que2 genome sequencing and assembly.</title>
        <authorList>
            <person name="Baroncelli R."/>
        </authorList>
    </citation>
    <scope>NUCLEOTIDE SEQUENCE</scope>
    <source>
        <strain evidence="2">CIFC_Que2</strain>
    </source>
</reference>
<sequence>MGWAGVPCVRGGWCTWRCVCVCVGGGGGGNGGHWRGWSGRQKAKRLDLSLRTWLCTAPHQQQGTNTNRQRGELNKRHQQGPPETGRRHDALFLPGQARAKGNEREKAPRNMPNRMRLGRAVHICLPALQLSPKSAPRSQLRNGSKRPDWRSATKSSS</sequence>
<protein>
    <submittedName>
        <fullName evidence="2">Uncharacterized protein</fullName>
    </submittedName>
</protein>
<organism evidence="2 3">
    <name type="scientific">Colletotrichum kahawae</name>
    <name type="common">Coffee berry disease fungus</name>
    <dbReference type="NCBI Taxonomy" id="34407"/>
    <lineage>
        <taxon>Eukaryota</taxon>
        <taxon>Fungi</taxon>
        <taxon>Dikarya</taxon>
        <taxon>Ascomycota</taxon>
        <taxon>Pezizomycotina</taxon>
        <taxon>Sordariomycetes</taxon>
        <taxon>Hypocreomycetidae</taxon>
        <taxon>Glomerellales</taxon>
        <taxon>Glomerellaceae</taxon>
        <taxon>Colletotrichum</taxon>
        <taxon>Colletotrichum gloeosporioides species complex</taxon>
    </lineage>
</organism>
<dbReference type="EMBL" id="VYYT01000532">
    <property type="protein sequence ID" value="KAK2732752.1"/>
    <property type="molecule type" value="Genomic_DNA"/>
</dbReference>
<feature type="compositionally biased region" description="Polar residues" evidence="1">
    <location>
        <begin position="58"/>
        <end position="68"/>
    </location>
</feature>
<dbReference type="AlphaFoldDB" id="A0AAD9Y0Y5"/>
<feature type="region of interest" description="Disordered" evidence="1">
    <location>
        <begin position="57"/>
        <end position="89"/>
    </location>
</feature>
<dbReference type="Proteomes" id="UP001281614">
    <property type="component" value="Unassembled WGS sequence"/>
</dbReference>